<evidence type="ECO:0000256" key="4">
    <source>
        <dbReference type="ARBA" id="ARBA00013276"/>
    </source>
</evidence>
<evidence type="ECO:0000259" key="13">
    <source>
        <dbReference type="PROSITE" id="PS51788"/>
    </source>
</evidence>
<dbReference type="GO" id="GO:0003990">
    <property type="term" value="F:acetylcholinesterase activity"/>
    <property type="evidence" value="ECO:0007669"/>
    <property type="project" value="UniProtKB-EC"/>
</dbReference>
<dbReference type="Pfam" id="PF00135">
    <property type="entry name" value="COesterase"/>
    <property type="match status" value="1"/>
</dbReference>
<dbReference type="SUPFAM" id="SSF53474">
    <property type="entry name" value="alpha/beta-Hydrolases"/>
    <property type="match status" value="1"/>
</dbReference>
<dbReference type="PROSITE" id="PS00941">
    <property type="entry name" value="CARBOXYLESTERASE_B_2"/>
    <property type="match status" value="1"/>
</dbReference>
<dbReference type="PROSITE" id="PS00122">
    <property type="entry name" value="CARBOXYLESTERASE_B_1"/>
    <property type="match status" value="1"/>
</dbReference>
<dbReference type="GO" id="GO:0006581">
    <property type="term" value="P:acetylcholine catabolic process"/>
    <property type="evidence" value="ECO:0007669"/>
    <property type="project" value="TreeGrafter"/>
</dbReference>
<dbReference type="CDD" id="cd12263">
    <property type="entry name" value="RRM_ABT1_like"/>
    <property type="match status" value="1"/>
</dbReference>
<dbReference type="InterPro" id="IPR019826">
    <property type="entry name" value="Carboxylesterase_B_AS"/>
</dbReference>
<comment type="subcellular location">
    <subcellularLocation>
        <location evidence="1">Nucleus</location>
        <location evidence="1">Nucleolus</location>
    </subcellularLocation>
</comment>
<dbReference type="GO" id="GO:0005730">
    <property type="term" value="C:nucleolus"/>
    <property type="evidence" value="ECO:0007669"/>
    <property type="project" value="UniProtKB-SubCell"/>
</dbReference>
<dbReference type="GO" id="GO:0003723">
    <property type="term" value="F:RNA binding"/>
    <property type="evidence" value="ECO:0007669"/>
    <property type="project" value="UniProtKB-UniRule"/>
</dbReference>
<dbReference type="InterPro" id="IPR050654">
    <property type="entry name" value="AChE-related_enzymes"/>
</dbReference>
<dbReference type="AlphaFoldDB" id="A0A915LG84"/>
<dbReference type="PRINTS" id="PR00878">
    <property type="entry name" value="CHOLNESTRASE"/>
</dbReference>
<reference evidence="15" key="1">
    <citation type="submission" date="2022-11" db="UniProtKB">
        <authorList>
            <consortium name="WormBaseParasite"/>
        </authorList>
    </citation>
    <scope>IDENTIFICATION</scope>
</reference>
<dbReference type="GO" id="GO:0005615">
    <property type="term" value="C:extracellular space"/>
    <property type="evidence" value="ECO:0007669"/>
    <property type="project" value="TreeGrafter"/>
</dbReference>
<evidence type="ECO:0000256" key="11">
    <source>
        <dbReference type="PROSITE-ProRule" id="PRU00176"/>
    </source>
</evidence>
<dbReference type="InterPro" id="IPR034750">
    <property type="entry name" value="CULT"/>
</dbReference>
<dbReference type="PANTHER" id="PTHR43918">
    <property type="entry name" value="ACETYLCHOLINESTERASE"/>
    <property type="match status" value="1"/>
</dbReference>
<feature type="domain" description="RRM" evidence="12">
    <location>
        <begin position="157"/>
        <end position="238"/>
    </location>
</feature>
<keyword evidence="7" id="KW-0378">Hydrolase</keyword>
<sequence length="954" mass="110125">MNLNNFSRSLTFADLLCRYCGHSVTTASALINVKSPAAYDNWNLTVLGVETIVQVRKTFKNSVPETYNLIFANGADLKFSGKAQTAETWFEGMSWRPCVCSACNTHIGWYFQSPEKDFVGLVIDNLINVDTLTKVPLPQKQISKDAEINSILIKMPGVIYIQSVPPMFTVKHLREIMSRFGELGRVYLQAEKRGPHKRKRYTEGWVEFKSKKCAKEVAQMLNGNQVGGRKRSAAYDSVWTMKYLHSFKWEHLMEQLSYEKRVEQQRLRTEISFEKRKAEHFSQQVEKGERLQKLEERVLKKSGLWKRYLMQHYQKKVINENKLEKSKQLSGEKDFLQMIFGGKEEQKEENEREDGREEVEKEEEIMEEEKGYVVSAAVYVNLSDGSPIFGAFVQAATGKYISQFLGVPFAEPPIGKLRFRRPIPKRPWREQWNATTFRDSCVQSPDTYFGDFYGATMWNSNTPCSEDCLYLNIYVPGEIDREKRLPVLFWIYGGGFWSGTASLDVYDGKIFAGEENVIIVTVNYRVTVFGFLYLGREEAPGNMVFGGDPSSITLFGESAGGASVSMHMLSPLSQPYFTRSILQSGAATAPWAVENKQVALHRAVILYEYMKCGNGNMSHLAPDQWNMDEVLRCLHEASADKLRDSEWSPVMEFADFPWVPVIDGEFLVENIETSLKRGNFKKTQLLAGTAPLSIIFNLNTYIFPIQDVFPPAEFFEKKDFIKSRDVWIKSVSSLLPRQILKSSLALQSILNYYEPEGLPIESKQWVDSLDKMLGDFLFTCNVNEFALAHSEHGADTYYYMFSHRASQQTWPEWMGVLHGYEINFIFGEPYNRKQFKYTKEEQELSSRFMRFWANFARTGDPNHNPDNSYISDWPPYNSKTMEYINLTIESDYIQKGAKRIGTGPRRKHCNFWKFIPKLISISADLGESFIKWKQQMDRWENDYMPEWEAGKFSF</sequence>
<keyword evidence="9" id="KW-1015">Disulfide bond</keyword>
<keyword evidence="8" id="KW-0531">Neurotransmitter degradation</keyword>
<dbReference type="FunFam" id="3.40.50.1820:FF:000029">
    <property type="entry name" value="Acetylcholinesterase"/>
    <property type="match status" value="1"/>
</dbReference>
<evidence type="ECO:0000259" key="12">
    <source>
        <dbReference type="PROSITE" id="PS50102"/>
    </source>
</evidence>
<comment type="catalytic activity">
    <reaction evidence="10">
        <text>acetylcholine + H2O = choline + acetate + H(+)</text>
        <dbReference type="Rhea" id="RHEA:17561"/>
        <dbReference type="ChEBI" id="CHEBI:15354"/>
        <dbReference type="ChEBI" id="CHEBI:15355"/>
        <dbReference type="ChEBI" id="CHEBI:15377"/>
        <dbReference type="ChEBI" id="CHEBI:15378"/>
        <dbReference type="ChEBI" id="CHEBI:30089"/>
        <dbReference type="EC" id="3.1.1.7"/>
    </reaction>
</comment>
<dbReference type="InterPro" id="IPR034353">
    <property type="entry name" value="ABT1/ESF2_RRM"/>
</dbReference>
<organism evidence="14 15">
    <name type="scientific">Meloidogyne javanica</name>
    <name type="common">Root-knot nematode worm</name>
    <dbReference type="NCBI Taxonomy" id="6303"/>
    <lineage>
        <taxon>Eukaryota</taxon>
        <taxon>Metazoa</taxon>
        <taxon>Ecdysozoa</taxon>
        <taxon>Nematoda</taxon>
        <taxon>Chromadorea</taxon>
        <taxon>Rhabditida</taxon>
        <taxon>Tylenchina</taxon>
        <taxon>Tylenchomorpha</taxon>
        <taxon>Tylenchoidea</taxon>
        <taxon>Meloidogynidae</taxon>
        <taxon>Meloidogyninae</taxon>
        <taxon>Meloidogyne</taxon>
        <taxon>Meloidogyne incognita group</taxon>
    </lineage>
</organism>
<evidence type="ECO:0000256" key="2">
    <source>
        <dbReference type="ARBA" id="ARBA00005819"/>
    </source>
</evidence>
<dbReference type="Gene3D" id="3.40.50.1820">
    <property type="entry name" value="alpha/beta hydrolase"/>
    <property type="match status" value="1"/>
</dbReference>
<protein>
    <recommendedName>
        <fullName evidence="5">Activator of basal transcription 1</fullName>
        <ecNumber evidence="4">3.1.1.7</ecNumber>
    </recommendedName>
</protein>
<evidence type="ECO:0000256" key="9">
    <source>
        <dbReference type="ARBA" id="ARBA00023157"/>
    </source>
</evidence>
<dbReference type="Proteomes" id="UP000887561">
    <property type="component" value="Unplaced"/>
</dbReference>
<dbReference type="PROSITE" id="PS50102">
    <property type="entry name" value="RRM"/>
    <property type="match status" value="1"/>
</dbReference>
<evidence type="ECO:0000256" key="7">
    <source>
        <dbReference type="ARBA" id="ARBA00022801"/>
    </source>
</evidence>
<keyword evidence="14" id="KW-1185">Reference proteome</keyword>
<dbReference type="CDD" id="cd00312">
    <property type="entry name" value="Esterase_lipase"/>
    <property type="match status" value="1"/>
</dbReference>
<dbReference type="InterPro" id="IPR002018">
    <property type="entry name" value="CarbesteraseB"/>
</dbReference>
<proteinExistence type="inferred from homology"/>
<evidence type="ECO:0000256" key="8">
    <source>
        <dbReference type="ARBA" id="ARBA00022867"/>
    </source>
</evidence>
<dbReference type="WBParaSite" id="scaffold11698_cov195.g15819">
    <property type="protein sequence ID" value="scaffold11698_cov195.g15819"/>
    <property type="gene ID" value="scaffold11698_cov195.g15819"/>
</dbReference>
<dbReference type="InterPro" id="IPR035979">
    <property type="entry name" value="RBD_domain_sf"/>
</dbReference>
<dbReference type="SUPFAM" id="SSF54928">
    <property type="entry name" value="RNA-binding domain, RBD"/>
    <property type="match status" value="1"/>
</dbReference>
<dbReference type="CDD" id="cd15777">
    <property type="entry name" value="CRBN_C_like"/>
    <property type="match status" value="1"/>
</dbReference>
<accession>A0A915LG84</accession>
<keyword evidence="6" id="KW-0719">Serine esterase</keyword>
<comment type="similarity">
    <text evidence="2">Belongs to the ESF2/ABP1 family.</text>
</comment>
<name>A0A915LG84_MELJA</name>
<evidence type="ECO:0000313" key="15">
    <source>
        <dbReference type="WBParaSite" id="scaffold11698_cov195.g15819"/>
    </source>
</evidence>
<evidence type="ECO:0000256" key="10">
    <source>
        <dbReference type="ARBA" id="ARBA00048484"/>
    </source>
</evidence>
<comment type="similarity">
    <text evidence="3">Belongs to the type-B carboxylesterase/lipase family.</text>
</comment>
<evidence type="ECO:0000256" key="5">
    <source>
        <dbReference type="ARBA" id="ARBA00020737"/>
    </source>
</evidence>
<dbReference type="InterPro" id="IPR019819">
    <property type="entry name" value="Carboxylesterase_B_CS"/>
</dbReference>
<evidence type="ECO:0000313" key="14">
    <source>
        <dbReference type="Proteomes" id="UP000887561"/>
    </source>
</evidence>
<dbReference type="Gene3D" id="2.170.150.20">
    <property type="entry name" value="Peptide methionine sulfoxide reductase"/>
    <property type="match status" value="1"/>
</dbReference>
<evidence type="ECO:0000256" key="3">
    <source>
        <dbReference type="ARBA" id="ARBA00005964"/>
    </source>
</evidence>
<evidence type="ECO:0000256" key="6">
    <source>
        <dbReference type="ARBA" id="ARBA00022487"/>
    </source>
</evidence>
<dbReference type="Pfam" id="PF00076">
    <property type="entry name" value="RRM_1"/>
    <property type="match status" value="1"/>
</dbReference>
<dbReference type="InterPro" id="IPR000504">
    <property type="entry name" value="RRM_dom"/>
</dbReference>
<keyword evidence="11" id="KW-0694">RNA-binding</keyword>
<dbReference type="InterPro" id="IPR012677">
    <property type="entry name" value="Nucleotide-bd_a/b_plait_sf"/>
</dbReference>
<dbReference type="GO" id="GO:0005886">
    <property type="term" value="C:plasma membrane"/>
    <property type="evidence" value="ECO:0007669"/>
    <property type="project" value="TreeGrafter"/>
</dbReference>
<feature type="domain" description="CULT" evidence="13">
    <location>
        <begin position="12"/>
        <end position="130"/>
    </location>
</feature>
<dbReference type="GO" id="GO:0019695">
    <property type="term" value="P:choline metabolic process"/>
    <property type="evidence" value="ECO:0007669"/>
    <property type="project" value="TreeGrafter"/>
</dbReference>
<dbReference type="PROSITE" id="PS51788">
    <property type="entry name" value="CULT"/>
    <property type="match status" value="1"/>
</dbReference>
<dbReference type="Gene3D" id="3.30.70.330">
    <property type="match status" value="1"/>
</dbReference>
<dbReference type="InterPro" id="IPR029058">
    <property type="entry name" value="AB_hydrolase_fold"/>
</dbReference>
<dbReference type="InterPro" id="IPR000997">
    <property type="entry name" value="Cholinesterase"/>
</dbReference>
<dbReference type="EC" id="3.1.1.7" evidence="4"/>
<dbReference type="PANTHER" id="PTHR43918:SF12">
    <property type="entry name" value="ACETYLCHOLINESTERASE 1"/>
    <property type="match status" value="1"/>
</dbReference>
<evidence type="ECO:0000256" key="1">
    <source>
        <dbReference type="ARBA" id="ARBA00004604"/>
    </source>
</evidence>